<keyword evidence="3" id="KW-1185">Reference proteome</keyword>
<protein>
    <submittedName>
        <fullName evidence="2">Uncharacterized protein</fullName>
    </submittedName>
</protein>
<gene>
    <name evidence="2" type="ORF">BDQ12DRAFT_661928</name>
</gene>
<evidence type="ECO:0000256" key="1">
    <source>
        <dbReference type="SAM" id="MobiDB-lite"/>
    </source>
</evidence>
<dbReference type="STRING" id="68775.A0A5C3MEV8"/>
<feature type="region of interest" description="Disordered" evidence="1">
    <location>
        <begin position="191"/>
        <end position="218"/>
    </location>
</feature>
<reference evidence="2 3" key="1">
    <citation type="journal article" date="2019" name="Nat. Ecol. Evol.">
        <title>Megaphylogeny resolves global patterns of mushroom evolution.</title>
        <authorList>
            <person name="Varga T."/>
            <person name="Krizsan K."/>
            <person name="Foldi C."/>
            <person name="Dima B."/>
            <person name="Sanchez-Garcia M."/>
            <person name="Sanchez-Ramirez S."/>
            <person name="Szollosi G.J."/>
            <person name="Szarkandi J.G."/>
            <person name="Papp V."/>
            <person name="Albert L."/>
            <person name="Andreopoulos W."/>
            <person name="Angelini C."/>
            <person name="Antonin V."/>
            <person name="Barry K.W."/>
            <person name="Bougher N.L."/>
            <person name="Buchanan P."/>
            <person name="Buyck B."/>
            <person name="Bense V."/>
            <person name="Catcheside P."/>
            <person name="Chovatia M."/>
            <person name="Cooper J."/>
            <person name="Damon W."/>
            <person name="Desjardin D."/>
            <person name="Finy P."/>
            <person name="Geml J."/>
            <person name="Haridas S."/>
            <person name="Hughes K."/>
            <person name="Justo A."/>
            <person name="Karasinski D."/>
            <person name="Kautmanova I."/>
            <person name="Kiss B."/>
            <person name="Kocsube S."/>
            <person name="Kotiranta H."/>
            <person name="LaButti K.M."/>
            <person name="Lechner B.E."/>
            <person name="Liimatainen K."/>
            <person name="Lipzen A."/>
            <person name="Lukacs Z."/>
            <person name="Mihaltcheva S."/>
            <person name="Morgado L.N."/>
            <person name="Niskanen T."/>
            <person name="Noordeloos M.E."/>
            <person name="Ohm R.A."/>
            <person name="Ortiz-Santana B."/>
            <person name="Ovrebo C."/>
            <person name="Racz N."/>
            <person name="Riley R."/>
            <person name="Savchenko A."/>
            <person name="Shiryaev A."/>
            <person name="Soop K."/>
            <person name="Spirin V."/>
            <person name="Szebenyi C."/>
            <person name="Tomsovsky M."/>
            <person name="Tulloss R.E."/>
            <person name="Uehling J."/>
            <person name="Grigoriev I.V."/>
            <person name="Vagvolgyi C."/>
            <person name="Papp T."/>
            <person name="Martin F.M."/>
            <person name="Miettinen O."/>
            <person name="Hibbett D.S."/>
            <person name="Nagy L.G."/>
        </authorList>
    </citation>
    <scope>NUCLEOTIDE SEQUENCE [LARGE SCALE GENOMIC DNA]</scope>
    <source>
        <strain evidence="2 3">CBS 166.37</strain>
    </source>
</reference>
<proteinExistence type="predicted"/>
<sequence>MTNSTIAFNVSWPFAKTEIATEEASTAESPRSIWFKSAAPYTVEQSRDTITLDKVFDTSPTGKDPLVNKCSFIIAVGRKGPELSEEDKKYGTVTTTSAILFASDVVRWDEETGAPCLWFGAGAGVVSGGTSAVSFPASSEIAAVLSPGDYIFLNVNVGVEHQTVTDPAGGDPSPVVIDSHSMLRATPLRLGGSIRSSSRSSGLGKGPDKVPPGPINKNESEARRVHIGYHPIGGGVGNFFSKALGAPMWMQHWAVIVGDYYHELNADESMTVVYQNGILKDANFTVTDAGYTTFNDRAIVEAGECFLLTFFEGELAIKKMDQKYRLKDNNCQKFAIYLLDEICQAGRRKFETSYAPSAVESAPEYIWDKEKGIFVEVPRPPPPARNEEKQEHKAGKQLYYEPFIMAGCEITEEVVPLTDAEHEEVMKRAKDITEGRIDYFY</sequence>
<dbReference type="Proteomes" id="UP000308652">
    <property type="component" value="Unassembled WGS sequence"/>
</dbReference>
<evidence type="ECO:0000313" key="3">
    <source>
        <dbReference type="Proteomes" id="UP000308652"/>
    </source>
</evidence>
<dbReference type="OrthoDB" id="2592984at2759"/>
<dbReference type="AlphaFoldDB" id="A0A5C3MEV8"/>
<organism evidence="2 3">
    <name type="scientific">Crucibulum laeve</name>
    <dbReference type="NCBI Taxonomy" id="68775"/>
    <lineage>
        <taxon>Eukaryota</taxon>
        <taxon>Fungi</taxon>
        <taxon>Dikarya</taxon>
        <taxon>Basidiomycota</taxon>
        <taxon>Agaricomycotina</taxon>
        <taxon>Agaricomycetes</taxon>
        <taxon>Agaricomycetidae</taxon>
        <taxon>Agaricales</taxon>
        <taxon>Agaricineae</taxon>
        <taxon>Nidulariaceae</taxon>
        <taxon>Crucibulum</taxon>
    </lineage>
</organism>
<name>A0A5C3MEV8_9AGAR</name>
<dbReference type="EMBL" id="ML213591">
    <property type="protein sequence ID" value="TFK43225.1"/>
    <property type="molecule type" value="Genomic_DNA"/>
</dbReference>
<feature type="compositionally biased region" description="Low complexity" evidence="1">
    <location>
        <begin position="191"/>
        <end position="202"/>
    </location>
</feature>
<accession>A0A5C3MEV8</accession>
<evidence type="ECO:0000313" key="2">
    <source>
        <dbReference type="EMBL" id="TFK43225.1"/>
    </source>
</evidence>